<gene>
    <name evidence="1" type="ORF">H2199_003868</name>
</gene>
<proteinExistence type="predicted"/>
<name>A0ACC2Z8E1_9PEZI</name>
<dbReference type="Proteomes" id="UP001172680">
    <property type="component" value="Unassembled WGS sequence"/>
</dbReference>
<reference evidence="1" key="1">
    <citation type="submission" date="2022-10" db="EMBL/GenBank/DDBJ databases">
        <title>Culturing micro-colonial fungi from biological soil crusts in the Mojave desert and describing Neophaeococcomyces mojavensis, and introducing the new genera and species Taxawa tesnikishii.</title>
        <authorList>
            <person name="Kurbessoian T."/>
            <person name="Stajich J.E."/>
        </authorList>
    </citation>
    <scope>NUCLEOTIDE SEQUENCE</scope>
    <source>
        <strain evidence="1">JES_115</strain>
    </source>
</reference>
<evidence type="ECO:0000313" key="2">
    <source>
        <dbReference type="Proteomes" id="UP001172680"/>
    </source>
</evidence>
<comment type="caution">
    <text evidence="1">The sequence shown here is derived from an EMBL/GenBank/DDBJ whole genome shotgun (WGS) entry which is preliminary data.</text>
</comment>
<dbReference type="EMBL" id="JAPDRP010000010">
    <property type="protein sequence ID" value="KAJ9644002.1"/>
    <property type="molecule type" value="Genomic_DNA"/>
</dbReference>
<evidence type="ECO:0000313" key="1">
    <source>
        <dbReference type="EMBL" id="KAJ9644002.1"/>
    </source>
</evidence>
<sequence>MARKYKPPKPRPPYESLEEEWAAYASSKEAFARSGMTINELQAIKDKYYEWKRKAALSTTRAENAAKLGSSHPVAGTAAAAGHAKSSLQPPQERPKTILSSTTNSRDMLPAKTIGKSMNAGGNSETRRELPKVDMLRDEAPRRSPLKRSRSPERTPIRNDGSSMEKPQHLSPAETAKIRKKSKPRSDIAKLFEDEARNNGTRGERFPGMAATSSSPHRSEGQGSVQMQKERATTRNLVGNTRLGYGTPPIGSTIIGGIQGSSIRAPPATSSELSHAASRASSTNEVRSAESLPRSEVIVPQTADKPDTNNSLGDSFDRTMQKIFRLETGDKTLGAVSSSTSITPGSSRPMQGVSSIGGMGPPTAPSKAMVGKDLPQMGEASASPMPMSMPAVEAVLRKHKQELHDDHEYFLKIWLPPYPASGRSIVPERFLQKASSLTDMKPIQYPTPVKGKDSTHIKISQEVYSDKTSKGVKSYLSIPATPYRSEAVTLPPYKSYIGLKQNVLAENNRQLLVMPYLDDEQEDDPKLSNLWKELEDRFEMAVEERPRRLLQEEQSRKYSPYVEAFLEEIGCDLKDVLRWLLDPHPLTGMQEPEIAAEMLKTREESCTEDFNREKKKWATVLSNLPPSSEKALKMASLACPVFLKVCGFSLWHIASRSSHAQITRISPSKDDSGNETYRDLACRVCHLHNCPYHGEIREMVDSESGEESDHSTAHSHPRRSSATTANSTDTVDQADINHKKLVVAPAHMHNKFDGAAARNTAQRSFTWLNRECDGDLCKSCGAAEVLDPVNRYDDEILARSCANVNIQRNVPKRTLMGHSEIQGFGLYMGEKAKKDEYLGEYKGEVLAKPEANRRGAIYQEKLTNYLFALNKDQEVDSTYAGNKFRFINNSVLDKTINVYPKVMLCNTVTRIGMYAKRDIKVGEELFFNYGYSAELTQGFWEKGEKPRLKNGKAQLVPIKEKTNKAGNTSGPPGKRKNKRGIAKVVSKGSGRPARNAAKAIQDILDDIEMVDTDIHAAFQADLDEEFAEEAEDGEDEYAAPSSASDVEDDDESDFEVPLDSPPRTRGRKRNISVYVKDDTMGDTRDENHLRTDSTGCLTLDTTCPPQVGNDSDGACGSLPHLQQVIEELLRNEGALAGVLKLTIIGQWTASADDTPFTEDGEDWNLVTVRSRSSSNSEGLGIVIEHRIRMTNEEIEWRTGVQYIATLVQKMENLQSFAWTTTLPFSASLWPALPQTLHNLTLDISLPYRPDSINITHSSPFFAQDDLKSLCSFTELRSLGIYGMMESFQPTIWETVWRNPNLYTLDLRMALEPIVRASDQHGEWLCIDEGWSVDMPGRSRCSAPIKYLGNDGVGTLHHIHGHGEYLDVLAIRKARIAACIHDQIDSLPLVSLRLEGFVVDACPFERGFGRLREIKFGRDCIDAGFELPVELRGMMVRAPGMGDESGGGEGAEAREGERAGCGESMM</sequence>
<protein>
    <submittedName>
        <fullName evidence="1">Uncharacterized protein</fullName>
    </submittedName>
</protein>
<keyword evidence="2" id="KW-1185">Reference proteome</keyword>
<accession>A0ACC2Z8E1</accession>
<organism evidence="1 2">
    <name type="scientific">Coniosporium tulheliwenetii</name>
    <dbReference type="NCBI Taxonomy" id="3383036"/>
    <lineage>
        <taxon>Eukaryota</taxon>
        <taxon>Fungi</taxon>
        <taxon>Dikarya</taxon>
        <taxon>Ascomycota</taxon>
        <taxon>Pezizomycotina</taxon>
        <taxon>Dothideomycetes</taxon>
        <taxon>Dothideomycetes incertae sedis</taxon>
        <taxon>Coniosporium</taxon>
    </lineage>
</organism>